<keyword evidence="2" id="KW-0520">NAD</keyword>
<dbReference type="InterPro" id="IPR036291">
    <property type="entry name" value="NAD(P)-bd_dom_sf"/>
</dbReference>
<keyword evidence="1" id="KW-0560">Oxidoreductase</keyword>
<evidence type="ECO:0000313" key="5">
    <source>
        <dbReference type="Proteomes" id="UP000275281"/>
    </source>
</evidence>
<dbReference type="AlphaFoldDB" id="A0A3N5Y614"/>
<comment type="caution">
    <text evidence="4">The sequence shown here is derived from an EMBL/GenBank/DDBJ whole genome shotgun (WGS) entry which is preliminary data.</text>
</comment>
<dbReference type="SUPFAM" id="SSF51735">
    <property type="entry name" value="NAD(P)-binding Rossmann-fold domains"/>
    <property type="match status" value="1"/>
</dbReference>
<reference evidence="4 5" key="1">
    <citation type="submission" date="2018-11" db="EMBL/GenBank/DDBJ databases">
        <authorList>
            <person name="Ye M.-Q."/>
            <person name="Du Z.-J."/>
        </authorList>
    </citation>
    <scope>NUCLEOTIDE SEQUENCE [LARGE SCALE GENOMIC DNA]</scope>
    <source>
        <strain evidence="4 5">U0105</strain>
    </source>
</reference>
<dbReference type="RefSeq" id="WP_124028400.1">
    <property type="nucleotide sequence ID" value="NZ_JBHRSN010000007.1"/>
</dbReference>
<proteinExistence type="predicted"/>
<dbReference type="OrthoDB" id="9787219at2"/>
<protein>
    <submittedName>
        <fullName evidence="4">D-2-hydroxyacid dehydrogenase</fullName>
    </submittedName>
</protein>
<dbReference type="CDD" id="cd05300">
    <property type="entry name" value="2-Hacid_dh_1"/>
    <property type="match status" value="1"/>
</dbReference>
<dbReference type="Gene3D" id="3.40.50.720">
    <property type="entry name" value="NAD(P)-binding Rossmann-like Domain"/>
    <property type="match status" value="2"/>
</dbReference>
<dbReference type="GO" id="GO:0016491">
    <property type="term" value="F:oxidoreductase activity"/>
    <property type="evidence" value="ECO:0007669"/>
    <property type="project" value="UniProtKB-KW"/>
</dbReference>
<dbReference type="Proteomes" id="UP000275281">
    <property type="component" value="Unassembled WGS sequence"/>
</dbReference>
<dbReference type="PANTHER" id="PTHR43333:SF1">
    <property type="entry name" value="D-ISOMER SPECIFIC 2-HYDROXYACID DEHYDROGENASE NAD-BINDING DOMAIN-CONTAINING PROTEIN"/>
    <property type="match status" value="1"/>
</dbReference>
<dbReference type="Pfam" id="PF02826">
    <property type="entry name" value="2-Hacid_dh_C"/>
    <property type="match status" value="1"/>
</dbReference>
<organism evidence="4 5">
    <name type="scientific">Alteromonas sediminis</name>
    <dbReference type="NCBI Taxonomy" id="2259342"/>
    <lineage>
        <taxon>Bacteria</taxon>
        <taxon>Pseudomonadati</taxon>
        <taxon>Pseudomonadota</taxon>
        <taxon>Gammaproteobacteria</taxon>
        <taxon>Alteromonadales</taxon>
        <taxon>Alteromonadaceae</taxon>
        <taxon>Alteromonas/Salinimonas group</taxon>
        <taxon>Alteromonas</taxon>
    </lineage>
</organism>
<evidence type="ECO:0000256" key="2">
    <source>
        <dbReference type="ARBA" id="ARBA00023027"/>
    </source>
</evidence>
<feature type="domain" description="D-isomer specific 2-hydroxyacid dehydrogenase NAD-binding" evidence="3">
    <location>
        <begin position="106"/>
        <end position="272"/>
    </location>
</feature>
<dbReference type="GO" id="GO:0051287">
    <property type="term" value="F:NAD binding"/>
    <property type="evidence" value="ECO:0007669"/>
    <property type="project" value="InterPro"/>
</dbReference>
<evidence type="ECO:0000259" key="3">
    <source>
        <dbReference type="Pfam" id="PF02826"/>
    </source>
</evidence>
<evidence type="ECO:0000313" key="4">
    <source>
        <dbReference type="EMBL" id="RPJ65769.1"/>
    </source>
</evidence>
<dbReference type="EMBL" id="RPOK01000004">
    <property type="protein sequence ID" value="RPJ65769.1"/>
    <property type="molecule type" value="Genomic_DNA"/>
</dbReference>
<accession>A0A3N5Y614</accession>
<name>A0A3N5Y614_9ALTE</name>
<evidence type="ECO:0000256" key="1">
    <source>
        <dbReference type="ARBA" id="ARBA00023002"/>
    </source>
</evidence>
<dbReference type="InterPro" id="IPR006140">
    <property type="entry name" value="D-isomer_DH_NAD-bd"/>
</dbReference>
<gene>
    <name evidence="4" type="ORF">DRW07_13215</name>
</gene>
<dbReference type="PANTHER" id="PTHR43333">
    <property type="entry name" value="2-HACID_DH_C DOMAIN-CONTAINING PROTEIN"/>
    <property type="match status" value="1"/>
</dbReference>
<keyword evidence="5" id="KW-1185">Reference proteome</keyword>
<sequence length="307" mass="34189">MQKIRTSICSRDASELVTLLADVPYIEVVQHAETANKIDTDSVEILLASPDLASQIVERCNNMKWLQSTWAGNAPLLKLSKRNYILTAVKNIFTAQMREYVFTYILHHFRKVEAMKSATDWQAVLPQYLANRTLGIMGAGSIAASLLPVAQAFSMKVIGLNRSGNEHPGYQSMYILEDKQTFAAHCDAIVNLLPDTPLTYHAIDGDFLSAMKPGGVLINAGRGEAIDEAALLHSLQHDKPALAVLDVFRQEPLPTTHPFWRHPKTIITHHTAAISDTTKVAECFIDNAKRYLNGEPLQYQLDFDQGY</sequence>